<evidence type="ECO:0000256" key="8">
    <source>
        <dbReference type="ARBA" id="ARBA00022989"/>
    </source>
</evidence>
<dbReference type="PRINTS" id="PR00758">
    <property type="entry name" value="ARSENICPUMP"/>
</dbReference>
<sequence>MRTALIGALLLALGAVAVLTGVLPPEALGALVERTGPILAFVVAVTVVAELASEAGVFTVVAERAASWGRGRTAVLWLLVVVLAILCTVFLSLDTTAVLLTPVVVLLAAHVGVPPLPFAMATVWLANCASLLLPVSNLTNLLAERRLGVDGPLEFAALTAAAALVAAVVPVIVLAVRYRRELSGRYRAGERTPVEDRVLLRGAGFVVLLLLPALVSGVEVWIPASVAALVLVVLFAVRRPAALRPSLLPWQLVVFAAGLFVAMEAAHQLGLGSALAVVAGQGTGTVDLLRLAGSGAVAANLVDNLPAYLALEPVAADPARLVALLIGVNAGPLITPWASLATLLWHQRLTAMGVRISWTQYALLGLVAVVPTVAGATLALALAQG</sequence>
<comment type="similarity">
    <text evidence="3">Belongs to the CitM (TC 2.A.11) transporter family.</text>
</comment>
<dbReference type="PANTHER" id="PTHR43302">
    <property type="entry name" value="TRANSPORTER ARSB-RELATED"/>
    <property type="match status" value="1"/>
</dbReference>
<evidence type="ECO:0000256" key="2">
    <source>
        <dbReference type="ARBA" id="ARBA00006433"/>
    </source>
</evidence>
<evidence type="ECO:0000259" key="11">
    <source>
        <dbReference type="Pfam" id="PF03600"/>
    </source>
</evidence>
<dbReference type="GO" id="GO:0015105">
    <property type="term" value="F:arsenite transmembrane transporter activity"/>
    <property type="evidence" value="ECO:0007669"/>
    <property type="project" value="InterPro"/>
</dbReference>
<keyword evidence="9 10" id="KW-0472">Membrane</keyword>
<feature type="transmembrane region" description="Helical" evidence="10">
    <location>
        <begin position="198"/>
        <end position="214"/>
    </location>
</feature>
<feature type="domain" description="Citrate transporter-like" evidence="11">
    <location>
        <begin position="6"/>
        <end position="340"/>
    </location>
</feature>
<feature type="transmembrane region" description="Helical" evidence="10">
    <location>
        <begin position="321"/>
        <end position="346"/>
    </location>
</feature>
<comment type="caution">
    <text evidence="12">The sequence shown here is derived from an EMBL/GenBank/DDBJ whole genome shotgun (WGS) entry which is preliminary data.</text>
</comment>
<evidence type="ECO:0000313" key="13">
    <source>
        <dbReference type="Proteomes" id="UP001155240"/>
    </source>
</evidence>
<dbReference type="GO" id="GO:0005886">
    <property type="term" value="C:plasma membrane"/>
    <property type="evidence" value="ECO:0007669"/>
    <property type="project" value="UniProtKB-SubCell"/>
</dbReference>
<dbReference type="Pfam" id="PF03600">
    <property type="entry name" value="CitMHS"/>
    <property type="match status" value="1"/>
</dbReference>
<dbReference type="Proteomes" id="UP001155240">
    <property type="component" value="Unassembled WGS sequence"/>
</dbReference>
<keyword evidence="6 10" id="KW-0812">Transmembrane</keyword>
<organism evidence="12 13">
    <name type="scientific">Rathayibacter rubneri</name>
    <dbReference type="NCBI Taxonomy" id="2950106"/>
    <lineage>
        <taxon>Bacteria</taxon>
        <taxon>Bacillati</taxon>
        <taxon>Actinomycetota</taxon>
        <taxon>Actinomycetes</taxon>
        <taxon>Micrococcales</taxon>
        <taxon>Microbacteriaceae</taxon>
        <taxon>Rathayibacter</taxon>
    </lineage>
</organism>
<evidence type="ECO:0000256" key="6">
    <source>
        <dbReference type="ARBA" id="ARBA00022692"/>
    </source>
</evidence>
<dbReference type="AlphaFoldDB" id="A0A9X2DWK7"/>
<dbReference type="InterPro" id="IPR000802">
    <property type="entry name" value="Arsenical_pump_ArsB"/>
</dbReference>
<dbReference type="GO" id="GO:0046685">
    <property type="term" value="P:response to arsenic-containing substance"/>
    <property type="evidence" value="ECO:0007669"/>
    <property type="project" value="UniProtKB-KW"/>
</dbReference>
<keyword evidence="4" id="KW-0813">Transport</keyword>
<dbReference type="PANTHER" id="PTHR43302:SF5">
    <property type="entry name" value="TRANSPORTER ARSB-RELATED"/>
    <property type="match status" value="1"/>
</dbReference>
<evidence type="ECO:0000256" key="9">
    <source>
        <dbReference type="ARBA" id="ARBA00023136"/>
    </source>
</evidence>
<evidence type="ECO:0000256" key="3">
    <source>
        <dbReference type="ARBA" id="ARBA00009843"/>
    </source>
</evidence>
<feature type="transmembrane region" description="Helical" evidence="10">
    <location>
        <begin position="155"/>
        <end position="178"/>
    </location>
</feature>
<feature type="transmembrane region" description="Helical" evidence="10">
    <location>
        <begin position="74"/>
        <end position="93"/>
    </location>
</feature>
<gene>
    <name evidence="12" type="ORF">NB037_06650</name>
</gene>
<comment type="similarity">
    <text evidence="2">Belongs to the ArsB family.</text>
</comment>
<protein>
    <submittedName>
        <fullName evidence="12">SLC13 family permease</fullName>
    </submittedName>
</protein>
<comment type="subcellular location">
    <subcellularLocation>
        <location evidence="1">Cell membrane</location>
        <topology evidence="1">Multi-pass membrane protein</topology>
    </subcellularLocation>
</comment>
<evidence type="ECO:0000256" key="5">
    <source>
        <dbReference type="ARBA" id="ARBA00022475"/>
    </source>
</evidence>
<evidence type="ECO:0000256" key="4">
    <source>
        <dbReference type="ARBA" id="ARBA00022448"/>
    </source>
</evidence>
<proteinExistence type="inferred from homology"/>
<evidence type="ECO:0000256" key="1">
    <source>
        <dbReference type="ARBA" id="ARBA00004651"/>
    </source>
</evidence>
<dbReference type="RefSeq" id="WP_251944510.1">
    <property type="nucleotide sequence ID" value="NZ_JAMRYM010000018.1"/>
</dbReference>
<evidence type="ECO:0000256" key="10">
    <source>
        <dbReference type="SAM" id="Phobius"/>
    </source>
</evidence>
<feature type="transmembrane region" description="Helical" evidence="10">
    <location>
        <begin position="39"/>
        <end position="62"/>
    </location>
</feature>
<dbReference type="InterPro" id="IPR004680">
    <property type="entry name" value="Cit_transptr-like_dom"/>
</dbReference>
<keyword evidence="7" id="KW-0059">Arsenical resistance</keyword>
<feature type="transmembrane region" description="Helical" evidence="10">
    <location>
        <begin position="220"/>
        <end position="237"/>
    </location>
</feature>
<accession>A0A9X2DWK7</accession>
<evidence type="ECO:0000313" key="12">
    <source>
        <dbReference type="EMBL" id="MCM6762097.1"/>
    </source>
</evidence>
<keyword evidence="5" id="KW-1003">Cell membrane</keyword>
<reference evidence="12" key="1">
    <citation type="submission" date="2022-06" db="EMBL/GenBank/DDBJ databases">
        <title>Whole genome shotgun sequencing (WGS) of Rathayibacter sp. ZW T2_19, isolated from stored onions (Allium cepa).</title>
        <authorList>
            <person name="Stoll D.A."/>
            <person name="Huch M."/>
        </authorList>
    </citation>
    <scope>NUCLEOTIDE SEQUENCE</scope>
    <source>
        <strain evidence="12">ZW T2_19</strain>
    </source>
</reference>
<feature type="transmembrane region" description="Helical" evidence="10">
    <location>
        <begin position="358"/>
        <end position="383"/>
    </location>
</feature>
<keyword evidence="13" id="KW-1185">Reference proteome</keyword>
<keyword evidence="8 10" id="KW-1133">Transmembrane helix</keyword>
<feature type="transmembrane region" description="Helical" evidence="10">
    <location>
        <begin position="249"/>
        <end position="267"/>
    </location>
</feature>
<dbReference type="EMBL" id="JAMRYM010000018">
    <property type="protein sequence ID" value="MCM6762097.1"/>
    <property type="molecule type" value="Genomic_DNA"/>
</dbReference>
<evidence type="ECO:0000256" key="7">
    <source>
        <dbReference type="ARBA" id="ARBA00022849"/>
    </source>
</evidence>
<name>A0A9X2DWK7_9MICO</name>